<keyword evidence="2" id="KW-1185">Reference proteome</keyword>
<proteinExistence type="predicted"/>
<dbReference type="VEuPathDB" id="ToxoDB:cyc_01207"/>
<dbReference type="InParanoid" id="A0A1D3CXN3"/>
<dbReference type="AlphaFoldDB" id="A0A1D3CXN3"/>
<dbReference type="Proteomes" id="UP000095192">
    <property type="component" value="Unassembled WGS sequence"/>
</dbReference>
<protein>
    <submittedName>
        <fullName evidence="1">Uncharacterized protein</fullName>
    </submittedName>
</protein>
<sequence length="139" mass="14470">MPEGNTALGNTTGVLRGAPLLLRPPLEFPRKQEVENAAHGAFRASAVVRGQHTVGTPWKGPCRLSASGAFARWTLWNEQGAPPLVGEAPSAECAIEGRASSSRASPVGLAGSCFPFAVEAGEEDSLLRSPSLTPVLARL</sequence>
<evidence type="ECO:0000313" key="2">
    <source>
        <dbReference type="Proteomes" id="UP000095192"/>
    </source>
</evidence>
<name>A0A1D3CXN3_9EIME</name>
<evidence type="ECO:0000313" key="1">
    <source>
        <dbReference type="EMBL" id="OEH75952.1"/>
    </source>
</evidence>
<accession>A0A1D3CXN3</accession>
<comment type="caution">
    <text evidence="1">The sequence shown here is derived from an EMBL/GenBank/DDBJ whole genome shotgun (WGS) entry which is preliminary data.</text>
</comment>
<gene>
    <name evidence="1" type="ORF">cyc_01207</name>
</gene>
<reference evidence="1 2" key="1">
    <citation type="journal article" date="2016" name="BMC Genomics">
        <title>Comparative genomics reveals Cyclospora cayetanensis possesses coccidia-like metabolism and invasion components but unique surface antigens.</title>
        <authorList>
            <person name="Liu S."/>
            <person name="Wang L."/>
            <person name="Zheng H."/>
            <person name="Xu Z."/>
            <person name="Roellig D.M."/>
            <person name="Li N."/>
            <person name="Frace M.A."/>
            <person name="Tang K."/>
            <person name="Arrowood M.J."/>
            <person name="Moss D.M."/>
            <person name="Zhang L."/>
            <person name="Feng Y."/>
            <person name="Xiao L."/>
        </authorList>
    </citation>
    <scope>NUCLEOTIDE SEQUENCE [LARGE SCALE GENOMIC DNA]</scope>
    <source>
        <strain evidence="1 2">CHN_HEN01</strain>
    </source>
</reference>
<dbReference type="EMBL" id="JROU02001576">
    <property type="protein sequence ID" value="OEH75952.1"/>
    <property type="molecule type" value="Genomic_DNA"/>
</dbReference>
<organism evidence="1 2">
    <name type="scientific">Cyclospora cayetanensis</name>
    <dbReference type="NCBI Taxonomy" id="88456"/>
    <lineage>
        <taxon>Eukaryota</taxon>
        <taxon>Sar</taxon>
        <taxon>Alveolata</taxon>
        <taxon>Apicomplexa</taxon>
        <taxon>Conoidasida</taxon>
        <taxon>Coccidia</taxon>
        <taxon>Eucoccidiorida</taxon>
        <taxon>Eimeriorina</taxon>
        <taxon>Eimeriidae</taxon>
        <taxon>Cyclospora</taxon>
    </lineage>
</organism>